<comment type="caution">
    <text evidence="2">The sequence shown here is derived from an EMBL/GenBank/DDBJ whole genome shotgun (WGS) entry which is preliminary data.</text>
</comment>
<protein>
    <submittedName>
        <fullName evidence="2">Uncharacterized protein</fullName>
    </submittedName>
</protein>
<evidence type="ECO:0000313" key="3">
    <source>
        <dbReference type="Proteomes" id="UP000266287"/>
    </source>
</evidence>
<name>A0A399G091_UNCN2</name>
<dbReference type="AlphaFoldDB" id="A0A399G091"/>
<organism evidence="2 3">
    <name type="scientific">candidate division NPL-UPA2 bacterium Unc8</name>
    <dbReference type="NCBI Taxonomy" id="1980939"/>
    <lineage>
        <taxon>Bacteria</taxon>
    </lineage>
</organism>
<proteinExistence type="predicted"/>
<evidence type="ECO:0000313" key="2">
    <source>
        <dbReference type="EMBL" id="RII01119.1"/>
    </source>
</evidence>
<keyword evidence="1" id="KW-1133">Transmembrane helix</keyword>
<evidence type="ECO:0000256" key="1">
    <source>
        <dbReference type="SAM" id="Phobius"/>
    </source>
</evidence>
<gene>
    <name evidence="2" type="ORF">B9J77_00880</name>
</gene>
<feature type="transmembrane region" description="Helical" evidence="1">
    <location>
        <begin position="183"/>
        <end position="207"/>
    </location>
</feature>
<accession>A0A399G091</accession>
<sequence>MAEETYLTREDVLKILKINDERLDALVKEGKLQEKEEGKFDEEDIIIYATEYPPELEEEEMKILPSIEELVAEEEKEEEIELLIPYEETAVEEKEVLPPIEELVVEEEKEEEIELLIPYEETAVEEKEVLPPIEETVPAVDEGLRIEPIESEDEAKAEPGVEPEREELVLFGPRELAPRKSPFFIFLSLLSLVIILASIGILVLPVLDIAIPEFIKPVVDFVSGLF</sequence>
<keyword evidence="1" id="KW-0812">Transmembrane</keyword>
<keyword evidence="1" id="KW-0472">Membrane</keyword>
<reference evidence="2 3" key="1">
    <citation type="submission" date="2018-08" db="EMBL/GenBank/DDBJ databases">
        <title>Draft genome of candidate division NPL-UPA2 bacterium Unc8 that adapted to ultra-basic serpentinizing groundwater.</title>
        <authorList>
            <person name="Ishii S."/>
            <person name="Suzuki S."/>
            <person name="Nealson K.H."/>
        </authorList>
    </citation>
    <scope>NUCLEOTIDE SEQUENCE [LARGE SCALE GENOMIC DNA]</scope>
    <source>
        <strain evidence="2">Unc8</strain>
    </source>
</reference>
<dbReference type="EMBL" id="NDHY01000001">
    <property type="protein sequence ID" value="RII01119.1"/>
    <property type="molecule type" value="Genomic_DNA"/>
</dbReference>
<dbReference type="Proteomes" id="UP000266287">
    <property type="component" value="Unassembled WGS sequence"/>
</dbReference>